<evidence type="ECO:0000313" key="1">
    <source>
        <dbReference type="EMBL" id="CDP17090.1"/>
    </source>
</evidence>
<gene>
    <name evidence="1" type="ORF">GSCOC_T00005005001</name>
</gene>
<organism evidence="1 2">
    <name type="scientific">Coffea canephora</name>
    <name type="common">Robusta coffee</name>
    <dbReference type="NCBI Taxonomy" id="49390"/>
    <lineage>
        <taxon>Eukaryota</taxon>
        <taxon>Viridiplantae</taxon>
        <taxon>Streptophyta</taxon>
        <taxon>Embryophyta</taxon>
        <taxon>Tracheophyta</taxon>
        <taxon>Spermatophyta</taxon>
        <taxon>Magnoliopsida</taxon>
        <taxon>eudicotyledons</taxon>
        <taxon>Gunneridae</taxon>
        <taxon>Pentapetalae</taxon>
        <taxon>asterids</taxon>
        <taxon>lamiids</taxon>
        <taxon>Gentianales</taxon>
        <taxon>Rubiaceae</taxon>
        <taxon>Ixoroideae</taxon>
        <taxon>Gardenieae complex</taxon>
        <taxon>Bertiereae - Coffeeae clade</taxon>
        <taxon>Coffeeae</taxon>
        <taxon>Coffea</taxon>
    </lineage>
</organism>
<dbReference type="Proteomes" id="UP000295252">
    <property type="component" value="Chromosome I"/>
</dbReference>
<accession>A0A068V8H6</accession>
<keyword evidence="2" id="KW-1185">Reference proteome</keyword>
<proteinExistence type="predicted"/>
<name>A0A068V8H6_COFCA</name>
<dbReference type="Gramene" id="CDP17090">
    <property type="protein sequence ID" value="CDP17090"/>
    <property type="gene ID" value="GSCOC_T00005005001"/>
</dbReference>
<dbReference type="InParanoid" id="A0A068V8H6"/>
<dbReference type="EMBL" id="HG739228">
    <property type="protein sequence ID" value="CDP17090.1"/>
    <property type="molecule type" value="Genomic_DNA"/>
</dbReference>
<dbReference type="AlphaFoldDB" id="A0A068V8H6"/>
<sequence length="117" mass="12572">MLLKSMECCNCNMDSTEQLGSVGDSRSRHHHLQPGRDLKIPLAGVVSSRMSQKKGVVEGTQGVAGVEEEAEGSRTLGFVEEGKEAGVKVTVAVAVGEERLVDMGWNRLSTLCKRFGP</sequence>
<reference evidence="2" key="1">
    <citation type="journal article" date="2014" name="Science">
        <title>The coffee genome provides insight into the convergent evolution of caffeine biosynthesis.</title>
        <authorList>
            <person name="Denoeud F."/>
            <person name="Carretero-Paulet L."/>
            <person name="Dereeper A."/>
            <person name="Droc G."/>
            <person name="Guyot R."/>
            <person name="Pietrella M."/>
            <person name="Zheng C."/>
            <person name="Alberti A."/>
            <person name="Anthony F."/>
            <person name="Aprea G."/>
            <person name="Aury J.M."/>
            <person name="Bento P."/>
            <person name="Bernard M."/>
            <person name="Bocs S."/>
            <person name="Campa C."/>
            <person name="Cenci A."/>
            <person name="Combes M.C."/>
            <person name="Crouzillat D."/>
            <person name="Da Silva C."/>
            <person name="Daddiego L."/>
            <person name="De Bellis F."/>
            <person name="Dussert S."/>
            <person name="Garsmeur O."/>
            <person name="Gayraud T."/>
            <person name="Guignon V."/>
            <person name="Jahn K."/>
            <person name="Jamilloux V."/>
            <person name="Joet T."/>
            <person name="Labadie K."/>
            <person name="Lan T."/>
            <person name="Leclercq J."/>
            <person name="Lepelley M."/>
            <person name="Leroy T."/>
            <person name="Li L.T."/>
            <person name="Librado P."/>
            <person name="Lopez L."/>
            <person name="Munoz A."/>
            <person name="Noel B."/>
            <person name="Pallavicini A."/>
            <person name="Perrotta G."/>
            <person name="Poncet V."/>
            <person name="Pot D."/>
            <person name="Priyono X."/>
            <person name="Rigoreau M."/>
            <person name="Rouard M."/>
            <person name="Rozas J."/>
            <person name="Tranchant-Dubreuil C."/>
            <person name="VanBuren R."/>
            <person name="Zhang Q."/>
            <person name="Andrade A.C."/>
            <person name="Argout X."/>
            <person name="Bertrand B."/>
            <person name="de Kochko A."/>
            <person name="Graziosi G."/>
            <person name="Henry R.J."/>
            <person name="Jayarama X."/>
            <person name="Ming R."/>
            <person name="Nagai C."/>
            <person name="Rounsley S."/>
            <person name="Sankoff D."/>
            <person name="Giuliano G."/>
            <person name="Albert V.A."/>
            <person name="Wincker P."/>
            <person name="Lashermes P."/>
        </authorList>
    </citation>
    <scope>NUCLEOTIDE SEQUENCE [LARGE SCALE GENOMIC DNA]</scope>
    <source>
        <strain evidence="2">cv. DH200-94</strain>
    </source>
</reference>
<evidence type="ECO:0000313" key="2">
    <source>
        <dbReference type="Proteomes" id="UP000295252"/>
    </source>
</evidence>
<protein>
    <submittedName>
        <fullName evidence="1">Uncharacterized protein</fullName>
    </submittedName>
</protein>